<evidence type="ECO:0000256" key="1">
    <source>
        <dbReference type="ARBA" id="ARBA00004123"/>
    </source>
</evidence>
<dbReference type="EnsemblMetazoa" id="CJA00759.1">
    <property type="protein sequence ID" value="CJA00759.1"/>
    <property type="gene ID" value="WBGene00119963"/>
</dbReference>
<keyword evidence="4 6" id="KW-0371">Homeobox</keyword>
<dbReference type="InterPro" id="IPR009057">
    <property type="entry name" value="Homeodomain-like_sf"/>
</dbReference>
<dbReference type="InterPro" id="IPR017970">
    <property type="entry name" value="Homeobox_CS"/>
</dbReference>
<accession>A0A8R1HL05</accession>
<dbReference type="GO" id="GO:0000978">
    <property type="term" value="F:RNA polymerase II cis-regulatory region sequence-specific DNA binding"/>
    <property type="evidence" value="ECO:0007669"/>
    <property type="project" value="EnsemblMetazoa"/>
</dbReference>
<dbReference type="InterPro" id="IPR050224">
    <property type="entry name" value="TALE_homeobox"/>
</dbReference>
<reference evidence="10" key="1">
    <citation type="submission" date="2010-08" db="EMBL/GenBank/DDBJ databases">
        <authorList>
            <consortium name="Caenorhabditis japonica Sequencing Consortium"/>
            <person name="Wilson R.K."/>
        </authorList>
    </citation>
    <scope>NUCLEOTIDE SEQUENCE [LARGE SCALE GENOMIC DNA]</scope>
    <source>
        <strain evidence="10">DF5081</strain>
    </source>
</reference>
<feature type="DNA-binding region" description="Homeobox" evidence="6">
    <location>
        <begin position="195"/>
        <end position="257"/>
    </location>
</feature>
<dbReference type="GO" id="GO:0005634">
    <property type="term" value="C:nucleus"/>
    <property type="evidence" value="ECO:0007669"/>
    <property type="project" value="UniProtKB-SubCell"/>
</dbReference>
<dbReference type="OMA" id="AKQCNIK"/>
<dbReference type="PROSITE" id="PS51978">
    <property type="entry name" value="PBC"/>
    <property type="match status" value="1"/>
</dbReference>
<evidence type="ECO:0000313" key="10">
    <source>
        <dbReference type="Proteomes" id="UP000005237"/>
    </source>
</evidence>
<dbReference type="InterPro" id="IPR008422">
    <property type="entry name" value="KN_HD"/>
</dbReference>
<dbReference type="GO" id="GO:0071542">
    <property type="term" value="P:dopaminergic neuron differentiation"/>
    <property type="evidence" value="ECO:0007669"/>
    <property type="project" value="EnsemblMetazoa"/>
</dbReference>
<keyword evidence="3 6" id="KW-0238">DNA-binding</keyword>
<organism evidence="9 10">
    <name type="scientific">Caenorhabditis japonica</name>
    <dbReference type="NCBI Taxonomy" id="281687"/>
    <lineage>
        <taxon>Eukaryota</taxon>
        <taxon>Metazoa</taxon>
        <taxon>Ecdysozoa</taxon>
        <taxon>Nematoda</taxon>
        <taxon>Chromadorea</taxon>
        <taxon>Rhabditida</taxon>
        <taxon>Rhabditina</taxon>
        <taxon>Rhabditomorpha</taxon>
        <taxon>Rhabditoidea</taxon>
        <taxon>Rhabditidae</taxon>
        <taxon>Peloderinae</taxon>
        <taxon>Caenorhabditis</taxon>
    </lineage>
</organism>
<name>A0A8R1HL05_CAEJA</name>
<dbReference type="SMART" id="SM00389">
    <property type="entry name" value="HOX"/>
    <property type="match status" value="1"/>
</dbReference>
<feature type="domain" description="Homeobox" evidence="7">
    <location>
        <begin position="193"/>
        <end position="256"/>
    </location>
</feature>
<keyword evidence="10" id="KW-1185">Reference proteome</keyword>
<sequence length="363" mass="43084">MDHLMSRLKMMVANDDVDQNFVTKDFAMNPYRQLIHEIMLDRKELLRSKLNVVSLFDQEEPSSEIEEILVNKQAKHFSIKSTVQEQFTNPTFPLEEINTEKDEEWQPLERKYLDGVNNIKHEMMMKQMQLDKDMERAVCRQQEVLRSQQEVRPIDDRDFCNSRMCIERKFEQTKMSLRGEAATKILVLRRDIEQQGRKRRNFDKNTTDILQNWFHEHRQNPYPSDQEKADLAKQCNIKISQVNNWFGNQRIRTRQQTMKMKEEEERERATHAALADQAHLMSDNSQSAGMMMNSQMQTMVIPARSHQQNIMENHQGFLQQPHYFQSGGQMPHTDNGNGQQFYNEFDTFSLIPSDPDHFNGMQY</sequence>
<evidence type="ECO:0000256" key="5">
    <source>
        <dbReference type="ARBA" id="ARBA00023242"/>
    </source>
</evidence>
<evidence type="ECO:0000256" key="3">
    <source>
        <dbReference type="ARBA" id="ARBA00023125"/>
    </source>
</evidence>
<protein>
    <submittedName>
        <fullName evidence="9">Homeobox domain-containing protein</fullName>
    </submittedName>
</protein>
<dbReference type="PROSITE" id="PS50071">
    <property type="entry name" value="HOMEOBOX_2"/>
    <property type="match status" value="1"/>
</dbReference>
<dbReference type="GO" id="GO:0000785">
    <property type="term" value="C:chromatin"/>
    <property type="evidence" value="ECO:0007669"/>
    <property type="project" value="EnsemblMetazoa"/>
</dbReference>
<dbReference type="GO" id="GO:0055088">
    <property type="term" value="P:lipid homeostasis"/>
    <property type="evidence" value="ECO:0007669"/>
    <property type="project" value="EnsemblMetazoa"/>
</dbReference>
<dbReference type="Pfam" id="PF05920">
    <property type="entry name" value="Homeobox_KN"/>
    <property type="match status" value="1"/>
</dbReference>
<dbReference type="InterPro" id="IPR001356">
    <property type="entry name" value="HD"/>
</dbReference>
<dbReference type="Gene3D" id="1.10.10.60">
    <property type="entry name" value="Homeodomain-like"/>
    <property type="match status" value="1"/>
</dbReference>
<dbReference type="CDD" id="cd00086">
    <property type="entry name" value="homeodomain"/>
    <property type="match status" value="1"/>
</dbReference>
<dbReference type="GO" id="GO:0000981">
    <property type="term" value="F:DNA-binding transcription factor activity, RNA polymerase II-specific"/>
    <property type="evidence" value="ECO:0007669"/>
    <property type="project" value="InterPro"/>
</dbReference>
<comment type="similarity">
    <text evidence="2">Belongs to the TALE/PBX homeobox family.</text>
</comment>
<dbReference type="AlphaFoldDB" id="A0A8R1HL05"/>
<evidence type="ECO:0000256" key="4">
    <source>
        <dbReference type="ARBA" id="ARBA00023155"/>
    </source>
</evidence>
<evidence type="ECO:0000313" key="9">
    <source>
        <dbReference type="EnsemblMetazoa" id="CJA00759.1"/>
    </source>
</evidence>
<dbReference type="PANTHER" id="PTHR11850">
    <property type="entry name" value="HOMEOBOX PROTEIN TRANSCRIPTION FACTORS"/>
    <property type="match status" value="1"/>
</dbReference>
<comment type="subcellular location">
    <subcellularLocation>
        <location evidence="1 6">Nucleus</location>
    </subcellularLocation>
</comment>
<proteinExistence type="inferred from homology"/>
<dbReference type="PROSITE" id="PS00027">
    <property type="entry name" value="HOMEOBOX_1"/>
    <property type="match status" value="1"/>
</dbReference>
<feature type="domain" description="PBC" evidence="8">
    <location>
        <begin position="1"/>
        <end position="194"/>
    </location>
</feature>
<evidence type="ECO:0000259" key="8">
    <source>
        <dbReference type="PROSITE" id="PS51978"/>
    </source>
</evidence>
<evidence type="ECO:0000256" key="6">
    <source>
        <dbReference type="PROSITE-ProRule" id="PRU00108"/>
    </source>
</evidence>
<evidence type="ECO:0000256" key="2">
    <source>
        <dbReference type="ARBA" id="ARBA00007601"/>
    </source>
</evidence>
<dbReference type="Proteomes" id="UP000005237">
    <property type="component" value="Unassembled WGS sequence"/>
</dbReference>
<keyword evidence="5 6" id="KW-0539">Nucleus</keyword>
<dbReference type="InterPro" id="IPR005542">
    <property type="entry name" value="PBX_PBC_dom"/>
</dbReference>
<reference evidence="9" key="2">
    <citation type="submission" date="2022-06" db="UniProtKB">
        <authorList>
            <consortium name="EnsemblMetazoa"/>
        </authorList>
    </citation>
    <scope>IDENTIFICATION</scope>
    <source>
        <strain evidence="9">DF5081</strain>
    </source>
</reference>
<evidence type="ECO:0000259" key="7">
    <source>
        <dbReference type="PROSITE" id="PS50071"/>
    </source>
</evidence>
<dbReference type="SUPFAM" id="SSF46689">
    <property type="entry name" value="Homeodomain-like"/>
    <property type="match status" value="1"/>
</dbReference>